<dbReference type="RefSeq" id="WP_119366740.1">
    <property type="nucleotide sequence ID" value="NZ_QXDJ01000003.1"/>
</dbReference>
<evidence type="ECO:0000313" key="2">
    <source>
        <dbReference type="EMBL" id="RII33881.1"/>
    </source>
</evidence>
<comment type="caution">
    <text evidence="2">The sequence shown here is derived from an EMBL/GenBank/DDBJ whole genome shotgun (WGS) entry which is preliminary data.</text>
</comment>
<proteinExistence type="predicted"/>
<dbReference type="Proteomes" id="UP000265930">
    <property type="component" value="Unassembled WGS sequence"/>
</dbReference>
<name>A0A399ILQ3_9CLOT</name>
<keyword evidence="2" id="KW-0808">Transferase</keyword>
<dbReference type="CDD" id="cd04301">
    <property type="entry name" value="NAT_SF"/>
    <property type="match status" value="1"/>
</dbReference>
<sequence>MYLKQLSDEEIKNIHEEHMKIDFPPEELKPIEVIQKLIKRGIYVCYGLYEDNKLLAYAFLVTSKSYLLIDYYSVCAIYRNRGIGSKFLNLLKEQCRNYIGIIVEVESIDSSPNVEERVTRERRINFYKNNGMRMTDILSLLFNVEYSIMCLCNEEVTDSNINDGLEHLYKEITPSKLYNKYVKITLLQ</sequence>
<reference evidence="2 3" key="1">
    <citation type="submission" date="2018-08" db="EMBL/GenBank/DDBJ databases">
        <title>Genome of Clostridium chromiireducens C1, DSM12136.</title>
        <authorList>
            <person name="Xing M."/>
            <person name="Wei Y."/>
            <person name="Ang E.L."/>
            <person name="Zhao H."/>
            <person name="Zhang Y."/>
        </authorList>
    </citation>
    <scope>NUCLEOTIDE SEQUENCE [LARGE SCALE GENOMIC DNA]</scope>
    <source>
        <strain evidence="2 3">C1</strain>
    </source>
</reference>
<evidence type="ECO:0000313" key="3">
    <source>
        <dbReference type="Proteomes" id="UP000265930"/>
    </source>
</evidence>
<feature type="domain" description="N-acetyltransferase" evidence="1">
    <location>
        <begin position="1"/>
        <end position="153"/>
    </location>
</feature>
<dbReference type="PROSITE" id="PS51186">
    <property type="entry name" value="GNAT"/>
    <property type="match status" value="1"/>
</dbReference>
<dbReference type="InterPro" id="IPR016181">
    <property type="entry name" value="Acyl_CoA_acyltransferase"/>
</dbReference>
<dbReference type="GO" id="GO:0016747">
    <property type="term" value="F:acyltransferase activity, transferring groups other than amino-acyl groups"/>
    <property type="evidence" value="ECO:0007669"/>
    <property type="project" value="InterPro"/>
</dbReference>
<gene>
    <name evidence="2" type="ORF">D2A34_11870</name>
</gene>
<dbReference type="Gene3D" id="3.40.630.30">
    <property type="match status" value="1"/>
</dbReference>
<dbReference type="EMBL" id="QXDJ01000003">
    <property type="protein sequence ID" value="RII33881.1"/>
    <property type="molecule type" value="Genomic_DNA"/>
</dbReference>
<dbReference type="SUPFAM" id="SSF55729">
    <property type="entry name" value="Acyl-CoA N-acyltransferases (Nat)"/>
    <property type="match status" value="1"/>
</dbReference>
<protein>
    <submittedName>
        <fullName evidence="2">GNAT family N-acetyltransferase</fullName>
    </submittedName>
</protein>
<dbReference type="Pfam" id="PF00583">
    <property type="entry name" value="Acetyltransf_1"/>
    <property type="match status" value="1"/>
</dbReference>
<accession>A0A399ILQ3</accession>
<evidence type="ECO:0000259" key="1">
    <source>
        <dbReference type="PROSITE" id="PS51186"/>
    </source>
</evidence>
<dbReference type="AlphaFoldDB" id="A0A399ILQ3"/>
<organism evidence="2 3">
    <name type="scientific">Clostridium chromiireducens</name>
    <dbReference type="NCBI Taxonomy" id="225345"/>
    <lineage>
        <taxon>Bacteria</taxon>
        <taxon>Bacillati</taxon>
        <taxon>Bacillota</taxon>
        <taxon>Clostridia</taxon>
        <taxon>Eubacteriales</taxon>
        <taxon>Clostridiaceae</taxon>
        <taxon>Clostridium</taxon>
    </lineage>
</organism>
<dbReference type="InterPro" id="IPR000182">
    <property type="entry name" value="GNAT_dom"/>
</dbReference>